<sequence>MIKWGGRKPSSASSSSSSSSFISHASPFSWLSKFKQMRITSEPNTGKVKQKAKQNSASVDSCEYGEKIYLGDDDAFCRQSFNEDCYEDKKNKDIDESVIPSSESSKKRGRIEGTLKLKEKDIIGLGEERKLMNDRKVSVEKNEYNREKEYENLRRRFERKAQKVFQEHLMTLEKEVEEVEFGSSKAVKKDVLQFESPRTICTPRTHSFAPSAVLRNSSLRNNVIEKIEKTERLSQKKMSYERQKLRQNEELKLKSNRQKQPLHVSKELQRRKPKQSSKVRIYSPRMVSKVEICRIKAIEDMRKAKLKMKKEREEIVEEAPVLDSFAVIKCSLDPKQDFRDSMIEMITENQISKPGEMEELLTYYLTLNADEHHDLIIKVFRQVWFDMSQGGFGIKSDMQ</sequence>
<evidence type="ECO:0000259" key="8">
    <source>
        <dbReference type="PROSITE" id="PS51754"/>
    </source>
</evidence>
<evidence type="ECO:0000256" key="6">
    <source>
        <dbReference type="RuleBase" id="RU367028"/>
    </source>
</evidence>
<evidence type="ECO:0000256" key="2">
    <source>
        <dbReference type="ARBA" id="ARBA00022491"/>
    </source>
</evidence>
<evidence type="ECO:0000256" key="7">
    <source>
        <dbReference type="SAM" id="MobiDB-lite"/>
    </source>
</evidence>
<dbReference type="Pfam" id="PF04844">
    <property type="entry name" value="Ovate"/>
    <property type="match status" value="1"/>
</dbReference>
<comment type="caution">
    <text evidence="9">The sequence shown here is derived from an EMBL/GenBank/DDBJ whole genome shotgun (WGS) entry which is preliminary data.</text>
</comment>
<dbReference type="AlphaFoldDB" id="A0AAN9JVZ9"/>
<dbReference type="PANTHER" id="PTHR33057">
    <property type="entry name" value="TRANSCRIPTION REPRESSOR OFP7-RELATED"/>
    <property type="match status" value="1"/>
</dbReference>
<keyword evidence="4 6" id="KW-0804">Transcription</keyword>
<accession>A0AAN9JVZ9</accession>
<dbReference type="GO" id="GO:0005634">
    <property type="term" value="C:nucleus"/>
    <property type="evidence" value="ECO:0007669"/>
    <property type="project" value="UniProtKB-SubCell"/>
</dbReference>
<comment type="subcellular location">
    <subcellularLocation>
        <location evidence="1 6">Nucleus</location>
    </subcellularLocation>
</comment>
<dbReference type="Proteomes" id="UP001367508">
    <property type="component" value="Unassembled WGS sequence"/>
</dbReference>
<evidence type="ECO:0000256" key="3">
    <source>
        <dbReference type="ARBA" id="ARBA00023015"/>
    </source>
</evidence>
<dbReference type="PROSITE" id="PS51754">
    <property type="entry name" value="OVATE"/>
    <property type="match status" value="1"/>
</dbReference>
<dbReference type="GO" id="GO:0045892">
    <property type="term" value="P:negative regulation of DNA-templated transcription"/>
    <property type="evidence" value="ECO:0007669"/>
    <property type="project" value="UniProtKB-UniRule"/>
</dbReference>
<feature type="compositionally biased region" description="Basic and acidic residues" evidence="7">
    <location>
        <begin position="235"/>
        <end position="253"/>
    </location>
</feature>
<evidence type="ECO:0000256" key="5">
    <source>
        <dbReference type="ARBA" id="ARBA00023242"/>
    </source>
</evidence>
<evidence type="ECO:0000313" key="10">
    <source>
        <dbReference type="Proteomes" id="UP001367508"/>
    </source>
</evidence>
<dbReference type="InterPro" id="IPR006458">
    <property type="entry name" value="Ovate_C"/>
</dbReference>
<feature type="region of interest" description="Disordered" evidence="7">
    <location>
        <begin position="1"/>
        <end position="24"/>
    </location>
</feature>
<dbReference type="EMBL" id="JAYMYQ010000011">
    <property type="protein sequence ID" value="KAK7306490.1"/>
    <property type="molecule type" value="Genomic_DNA"/>
</dbReference>
<keyword evidence="10" id="KW-1185">Reference proteome</keyword>
<comment type="function">
    <text evidence="6">Transcriptional repressor that regulates multiple aspects of plant growth and development.</text>
</comment>
<feature type="domain" description="OVATE" evidence="8">
    <location>
        <begin position="327"/>
        <end position="386"/>
    </location>
</feature>
<gene>
    <name evidence="9" type="ORF">VNO77_44435</name>
</gene>
<feature type="region of interest" description="Disordered" evidence="7">
    <location>
        <begin position="235"/>
        <end position="279"/>
    </location>
</feature>
<proteinExistence type="predicted"/>
<name>A0AAN9JVZ9_CANGL</name>
<keyword evidence="2 6" id="KW-0678">Repressor</keyword>
<reference evidence="9 10" key="1">
    <citation type="submission" date="2024-01" db="EMBL/GenBank/DDBJ databases">
        <title>The genomes of 5 underutilized Papilionoideae crops provide insights into root nodulation and disease resistanc.</title>
        <authorList>
            <person name="Jiang F."/>
        </authorList>
    </citation>
    <scope>NUCLEOTIDE SEQUENCE [LARGE SCALE GENOMIC DNA]</scope>
    <source>
        <strain evidence="9">LVBAO_FW01</strain>
        <tissue evidence="9">Leaves</tissue>
    </source>
</reference>
<keyword evidence="5 6" id="KW-0539">Nucleus</keyword>
<evidence type="ECO:0000256" key="4">
    <source>
        <dbReference type="ARBA" id="ARBA00023163"/>
    </source>
</evidence>
<keyword evidence="3 6" id="KW-0805">Transcription regulation</keyword>
<organism evidence="9 10">
    <name type="scientific">Canavalia gladiata</name>
    <name type="common">Sword bean</name>
    <name type="synonym">Dolichos gladiatus</name>
    <dbReference type="NCBI Taxonomy" id="3824"/>
    <lineage>
        <taxon>Eukaryota</taxon>
        <taxon>Viridiplantae</taxon>
        <taxon>Streptophyta</taxon>
        <taxon>Embryophyta</taxon>
        <taxon>Tracheophyta</taxon>
        <taxon>Spermatophyta</taxon>
        <taxon>Magnoliopsida</taxon>
        <taxon>eudicotyledons</taxon>
        <taxon>Gunneridae</taxon>
        <taxon>Pentapetalae</taxon>
        <taxon>rosids</taxon>
        <taxon>fabids</taxon>
        <taxon>Fabales</taxon>
        <taxon>Fabaceae</taxon>
        <taxon>Papilionoideae</taxon>
        <taxon>50 kb inversion clade</taxon>
        <taxon>NPAAA clade</taxon>
        <taxon>indigoferoid/millettioid clade</taxon>
        <taxon>Phaseoleae</taxon>
        <taxon>Canavalia</taxon>
    </lineage>
</organism>
<evidence type="ECO:0000313" key="9">
    <source>
        <dbReference type="EMBL" id="KAK7306490.1"/>
    </source>
</evidence>
<dbReference type="PANTHER" id="PTHR33057:SF205">
    <property type="entry name" value="TRANSCRIPTION REPRESSOR"/>
    <property type="match status" value="1"/>
</dbReference>
<protein>
    <recommendedName>
        <fullName evidence="6">Transcription repressor</fullName>
    </recommendedName>
    <alternativeName>
        <fullName evidence="6">Ovate family protein</fullName>
    </alternativeName>
</protein>
<dbReference type="InterPro" id="IPR038933">
    <property type="entry name" value="Ovate"/>
</dbReference>
<feature type="region of interest" description="Disordered" evidence="7">
    <location>
        <begin position="41"/>
        <end position="60"/>
    </location>
</feature>
<dbReference type="NCBIfam" id="TIGR01568">
    <property type="entry name" value="A_thal_3678"/>
    <property type="match status" value="1"/>
</dbReference>
<evidence type="ECO:0000256" key="1">
    <source>
        <dbReference type="ARBA" id="ARBA00004123"/>
    </source>
</evidence>
<feature type="compositionally biased region" description="Low complexity" evidence="7">
    <location>
        <begin position="9"/>
        <end position="24"/>
    </location>
</feature>